<keyword evidence="1" id="KW-0472">Membrane</keyword>
<proteinExistence type="predicted"/>
<keyword evidence="1" id="KW-0812">Transmembrane</keyword>
<reference evidence="2" key="1">
    <citation type="submission" date="2018-06" db="EMBL/GenBank/DDBJ databases">
        <authorList>
            <person name="Zhirakovskaya E."/>
        </authorList>
    </citation>
    <scope>NUCLEOTIDE SEQUENCE</scope>
</reference>
<dbReference type="EMBL" id="UOFT01000025">
    <property type="protein sequence ID" value="VAW92419.1"/>
    <property type="molecule type" value="Genomic_DNA"/>
</dbReference>
<organism evidence="2">
    <name type="scientific">hydrothermal vent metagenome</name>
    <dbReference type="NCBI Taxonomy" id="652676"/>
    <lineage>
        <taxon>unclassified sequences</taxon>
        <taxon>metagenomes</taxon>
        <taxon>ecological metagenomes</taxon>
    </lineage>
</organism>
<evidence type="ECO:0000313" key="2">
    <source>
        <dbReference type="EMBL" id="VAW92419.1"/>
    </source>
</evidence>
<name>A0A3B1A2M3_9ZZZZ</name>
<evidence type="ECO:0008006" key="3">
    <source>
        <dbReference type="Google" id="ProtNLM"/>
    </source>
</evidence>
<feature type="transmembrane region" description="Helical" evidence="1">
    <location>
        <begin position="64"/>
        <end position="85"/>
    </location>
</feature>
<evidence type="ECO:0000256" key="1">
    <source>
        <dbReference type="SAM" id="Phobius"/>
    </source>
</evidence>
<gene>
    <name evidence="2" type="ORF">MNBD_GAMMA23-390</name>
</gene>
<dbReference type="AlphaFoldDB" id="A0A3B1A2M3"/>
<protein>
    <recommendedName>
        <fullName evidence="3">Inner membrane protein</fullName>
    </recommendedName>
</protein>
<sequence length="92" mass="10519">MLQDNENRNKKNNIETPVIQKVIAILWPSFLTSGVATILFFAYFDPQLLMQISGYGYVSRMGGYTVGFFLFWLLTSSTCVLTCYFQRPCATK</sequence>
<keyword evidence="1" id="KW-1133">Transmembrane helix</keyword>
<accession>A0A3B1A2M3</accession>
<feature type="transmembrane region" description="Helical" evidence="1">
    <location>
        <begin position="21"/>
        <end position="44"/>
    </location>
</feature>